<keyword evidence="2" id="KW-1185">Reference proteome</keyword>
<dbReference type="EMBL" id="JBBMRA010000004">
    <property type="protein sequence ID" value="MEM5536129.1"/>
    <property type="molecule type" value="Genomic_DNA"/>
</dbReference>
<dbReference type="RefSeq" id="WP_342854122.1">
    <property type="nucleotide sequence ID" value="NZ_JBBMRA010000004.1"/>
</dbReference>
<name>A0ABU9TQX9_9GAMM</name>
<protein>
    <recommendedName>
        <fullName evidence="3">Exonuclease domain-containing protein</fullName>
    </recommendedName>
</protein>
<accession>A0ABU9TQX9</accession>
<dbReference type="Gene3D" id="3.30.420.10">
    <property type="entry name" value="Ribonuclease H-like superfamily/Ribonuclease H"/>
    <property type="match status" value="1"/>
</dbReference>
<evidence type="ECO:0000313" key="2">
    <source>
        <dbReference type="Proteomes" id="UP001449225"/>
    </source>
</evidence>
<dbReference type="Proteomes" id="UP001449225">
    <property type="component" value="Unassembled WGS sequence"/>
</dbReference>
<dbReference type="InterPro" id="IPR036397">
    <property type="entry name" value="RNaseH_sf"/>
</dbReference>
<dbReference type="SUPFAM" id="SSF53098">
    <property type="entry name" value="Ribonuclease H-like"/>
    <property type="match status" value="1"/>
</dbReference>
<evidence type="ECO:0000313" key="1">
    <source>
        <dbReference type="EMBL" id="MEM5536129.1"/>
    </source>
</evidence>
<organism evidence="1 2">
    <name type="scientific">Neptuniibacter pectenicola</name>
    <dbReference type="NCBI Taxonomy" id="1806669"/>
    <lineage>
        <taxon>Bacteria</taxon>
        <taxon>Pseudomonadati</taxon>
        <taxon>Pseudomonadota</taxon>
        <taxon>Gammaproteobacteria</taxon>
        <taxon>Oceanospirillales</taxon>
        <taxon>Oceanospirillaceae</taxon>
        <taxon>Neptuniibacter</taxon>
    </lineage>
</organism>
<gene>
    <name evidence="1" type="ORF">WNY58_06960</name>
</gene>
<proteinExistence type="predicted"/>
<reference evidence="1 2" key="1">
    <citation type="submission" date="2024-03" db="EMBL/GenBank/DDBJ databases">
        <title>Community enrichment and isolation of bacterial strains for fucoidan degradation.</title>
        <authorList>
            <person name="Sichert A."/>
        </authorList>
    </citation>
    <scope>NUCLEOTIDE SEQUENCE [LARGE SCALE GENOMIC DNA]</scope>
    <source>
        <strain evidence="1 2">AS76</strain>
    </source>
</reference>
<dbReference type="InterPro" id="IPR012337">
    <property type="entry name" value="RNaseH-like_sf"/>
</dbReference>
<evidence type="ECO:0008006" key="3">
    <source>
        <dbReference type="Google" id="ProtNLM"/>
    </source>
</evidence>
<sequence>MMELICIDLEASGLGTKSYPIEVAWINDKTGEYDHFLINPESAPDWHYWDDNAEELHGIERENLVAKGLDIVNACKRMNKMLAGKTLISDAFEFDRFWLTRLFDATGIAPSFSMAGLDKILDREQRLQFNLLAKAQFRRHRALRDVEDIITCIKTVLFAGRNATTHG</sequence>
<comment type="caution">
    <text evidence="1">The sequence shown here is derived from an EMBL/GenBank/DDBJ whole genome shotgun (WGS) entry which is preliminary data.</text>
</comment>